<evidence type="ECO:0000313" key="2">
    <source>
        <dbReference type="EMBL" id="KAG0580264.1"/>
    </source>
</evidence>
<dbReference type="AlphaFoldDB" id="A0A8T0I9B3"/>
<feature type="chain" id="PRO_5035745600" description="Secreted protein" evidence="1">
    <location>
        <begin position="26"/>
        <end position="96"/>
    </location>
</feature>
<accession>A0A8T0I9B3</accession>
<keyword evidence="3" id="KW-1185">Reference proteome</keyword>
<dbReference type="EMBL" id="CM026424">
    <property type="protein sequence ID" value="KAG0580264.1"/>
    <property type="molecule type" value="Genomic_DNA"/>
</dbReference>
<reference evidence="2" key="1">
    <citation type="submission" date="2020-06" db="EMBL/GenBank/DDBJ databases">
        <title>WGS assembly of Ceratodon purpureus strain R40.</title>
        <authorList>
            <person name="Carey S.B."/>
            <person name="Jenkins J."/>
            <person name="Shu S."/>
            <person name="Lovell J.T."/>
            <person name="Sreedasyam A."/>
            <person name="Maumus F."/>
            <person name="Tiley G.P."/>
            <person name="Fernandez-Pozo N."/>
            <person name="Barry K."/>
            <person name="Chen C."/>
            <person name="Wang M."/>
            <person name="Lipzen A."/>
            <person name="Daum C."/>
            <person name="Saski C.A."/>
            <person name="Payton A.C."/>
            <person name="Mcbreen J.C."/>
            <person name="Conrad R.E."/>
            <person name="Kollar L.M."/>
            <person name="Olsson S."/>
            <person name="Huttunen S."/>
            <person name="Landis J.B."/>
            <person name="Wickett N.J."/>
            <person name="Johnson M.G."/>
            <person name="Rensing S.A."/>
            <person name="Grimwood J."/>
            <person name="Schmutz J."/>
            <person name="Mcdaniel S.F."/>
        </authorList>
    </citation>
    <scope>NUCLEOTIDE SEQUENCE</scope>
    <source>
        <strain evidence="2">R40</strain>
    </source>
</reference>
<keyword evidence="1" id="KW-0732">Signal</keyword>
<name>A0A8T0I9B3_CERPU</name>
<evidence type="ECO:0000313" key="3">
    <source>
        <dbReference type="Proteomes" id="UP000822688"/>
    </source>
</evidence>
<organism evidence="2 3">
    <name type="scientific">Ceratodon purpureus</name>
    <name type="common">Fire moss</name>
    <name type="synonym">Dicranum purpureum</name>
    <dbReference type="NCBI Taxonomy" id="3225"/>
    <lineage>
        <taxon>Eukaryota</taxon>
        <taxon>Viridiplantae</taxon>
        <taxon>Streptophyta</taxon>
        <taxon>Embryophyta</taxon>
        <taxon>Bryophyta</taxon>
        <taxon>Bryophytina</taxon>
        <taxon>Bryopsida</taxon>
        <taxon>Dicranidae</taxon>
        <taxon>Pseudoditrichales</taxon>
        <taxon>Ditrichaceae</taxon>
        <taxon>Ceratodon</taxon>
    </lineage>
</organism>
<evidence type="ECO:0000256" key="1">
    <source>
        <dbReference type="SAM" id="SignalP"/>
    </source>
</evidence>
<gene>
    <name evidence="2" type="ORF">KC19_4G161300</name>
</gene>
<feature type="signal peptide" evidence="1">
    <location>
        <begin position="1"/>
        <end position="25"/>
    </location>
</feature>
<evidence type="ECO:0008006" key="4">
    <source>
        <dbReference type="Google" id="ProtNLM"/>
    </source>
</evidence>
<comment type="caution">
    <text evidence="2">The sequence shown here is derived from an EMBL/GenBank/DDBJ whole genome shotgun (WGS) entry which is preliminary data.</text>
</comment>
<dbReference type="Proteomes" id="UP000822688">
    <property type="component" value="Chromosome 4"/>
</dbReference>
<sequence>MPSQFFLRSFHFLTIWVGKWVTADAVFSPVGCLSGFNSLAKCFGHYQSMLCWRIRFPCRCSVFITGAQPVGLQFRRNYWQRAGVGLLRISSTWKIV</sequence>
<proteinExistence type="predicted"/>
<protein>
    <recommendedName>
        <fullName evidence="4">Secreted protein</fullName>
    </recommendedName>
</protein>